<evidence type="ECO:0000256" key="3">
    <source>
        <dbReference type="ARBA" id="ARBA00022679"/>
    </source>
</evidence>
<feature type="binding site" evidence="7">
    <location>
        <position position="319"/>
    </location>
    <ligand>
        <name>Zn(2+)</name>
        <dbReference type="ChEBI" id="CHEBI:29105"/>
    </ligand>
</feature>
<feature type="active site" description="Proton acceptor" evidence="7">
    <location>
        <position position="288"/>
    </location>
</feature>
<protein>
    <recommendedName>
        <fullName evidence="14">Deacetylase sirtuin-type domain-containing protein</fullName>
    </recommendedName>
</protein>
<dbReference type="EMBL" id="QEAP01000016">
    <property type="protein sequence ID" value="TPX77698.1"/>
    <property type="molecule type" value="Genomic_DNA"/>
</dbReference>
<name>A0A507FQF7_9FUNG</name>
<reference evidence="12 13" key="1">
    <citation type="journal article" date="2019" name="Sci. Rep.">
        <title>Comparative genomics of chytrid fungi reveal insights into the obligate biotrophic and pathogenic lifestyle of Synchytrium endobioticum.</title>
        <authorList>
            <person name="van de Vossenberg B.T.L.H."/>
            <person name="Warris S."/>
            <person name="Nguyen H.D.T."/>
            <person name="van Gent-Pelzer M.P.E."/>
            <person name="Joly D.L."/>
            <person name="van de Geest H.C."/>
            <person name="Bonants P.J.M."/>
            <person name="Smith D.S."/>
            <person name="Levesque C.A."/>
            <person name="van der Lee T.A.J."/>
        </authorList>
    </citation>
    <scope>NUCLEOTIDE SEQUENCE [LARGE SCALE GENOMIC DNA]</scope>
    <source>
        <strain evidence="12 13">CBS 675.73</strain>
    </source>
</reference>
<keyword evidence="8" id="KW-0863">Zinc-finger</keyword>
<evidence type="ECO:0000313" key="13">
    <source>
        <dbReference type="Proteomes" id="UP000320333"/>
    </source>
</evidence>
<dbReference type="Pfam" id="PF02148">
    <property type="entry name" value="zf-UBP"/>
    <property type="match status" value="1"/>
</dbReference>
<dbReference type="PANTHER" id="PTHR11085">
    <property type="entry name" value="NAD-DEPENDENT PROTEIN DEACYLASE SIRTUIN-5, MITOCHONDRIAL-RELATED"/>
    <property type="match status" value="1"/>
</dbReference>
<evidence type="ECO:0000313" key="12">
    <source>
        <dbReference type="EMBL" id="TPX77698.1"/>
    </source>
</evidence>
<organism evidence="12 13">
    <name type="scientific">Chytriomyces confervae</name>
    <dbReference type="NCBI Taxonomy" id="246404"/>
    <lineage>
        <taxon>Eukaryota</taxon>
        <taxon>Fungi</taxon>
        <taxon>Fungi incertae sedis</taxon>
        <taxon>Chytridiomycota</taxon>
        <taxon>Chytridiomycota incertae sedis</taxon>
        <taxon>Chytridiomycetes</taxon>
        <taxon>Chytridiales</taxon>
        <taxon>Chytriomycetaceae</taxon>
        <taxon>Chytriomyces</taxon>
    </lineage>
</organism>
<evidence type="ECO:0000256" key="9">
    <source>
        <dbReference type="SAM" id="MobiDB-lite"/>
    </source>
</evidence>
<dbReference type="AlphaFoldDB" id="A0A507FQF7"/>
<dbReference type="InterPro" id="IPR013083">
    <property type="entry name" value="Znf_RING/FYVE/PHD"/>
</dbReference>
<evidence type="ECO:0000259" key="10">
    <source>
        <dbReference type="PROSITE" id="PS50271"/>
    </source>
</evidence>
<dbReference type="GO" id="GO:0070403">
    <property type="term" value="F:NAD+ binding"/>
    <property type="evidence" value="ECO:0007669"/>
    <property type="project" value="InterPro"/>
</dbReference>
<comment type="similarity">
    <text evidence="2">Belongs to the sirtuin family. Class I subfamily.</text>
</comment>
<dbReference type="GO" id="GO:0008270">
    <property type="term" value="F:zinc ion binding"/>
    <property type="evidence" value="ECO:0007669"/>
    <property type="project" value="UniProtKB-KW"/>
</dbReference>
<evidence type="ECO:0000256" key="5">
    <source>
        <dbReference type="ARBA" id="ARBA00022833"/>
    </source>
</evidence>
<dbReference type="InterPro" id="IPR050134">
    <property type="entry name" value="NAD-dep_sirtuin_deacylases"/>
</dbReference>
<dbReference type="Pfam" id="PF02146">
    <property type="entry name" value="SIR2"/>
    <property type="match status" value="1"/>
</dbReference>
<dbReference type="SUPFAM" id="SSF52467">
    <property type="entry name" value="DHS-like NAD/FAD-binding domain"/>
    <property type="match status" value="1"/>
</dbReference>
<dbReference type="InterPro" id="IPR029035">
    <property type="entry name" value="DHS-like_NAD/FAD-binding_dom"/>
</dbReference>
<keyword evidence="6" id="KW-0520">NAD</keyword>
<evidence type="ECO:0000256" key="8">
    <source>
        <dbReference type="PROSITE-ProRule" id="PRU00502"/>
    </source>
</evidence>
<dbReference type="InterPro" id="IPR001607">
    <property type="entry name" value="Znf_UBP"/>
</dbReference>
<dbReference type="Proteomes" id="UP000320333">
    <property type="component" value="Unassembled WGS sequence"/>
</dbReference>
<comment type="caution">
    <text evidence="12">The sequence shown here is derived from an EMBL/GenBank/DDBJ whole genome shotgun (WGS) entry which is preliminary data.</text>
</comment>
<dbReference type="GO" id="GO:0017136">
    <property type="term" value="F:histone deacetylase activity, NAD-dependent"/>
    <property type="evidence" value="ECO:0007669"/>
    <property type="project" value="TreeGrafter"/>
</dbReference>
<dbReference type="OrthoDB" id="420264at2759"/>
<feature type="domain" description="Deacetylase sirtuin-type" evidence="11">
    <location>
        <begin position="158"/>
        <end position="460"/>
    </location>
</feature>
<dbReference type="Gene3D" id="3.30.40.10">
    <property type="entry name" value="Zinc/RING finger domain, C3HC4 (zinc finger)"/>
    <property type="match status" value="1"/>
</dbReference>
<dbReference type="PANTHER" id="PTHR11085:SF6">
    <property type="entry name" value="NAD-DEPENDENT PROTEIN DEACETYLASE SIRTUIN-2"/>
    <property type="match status" value="1"/>
</dbReference>
<dbReference type="InterPro" id="IPR026591">
    <property type="entry name" value="Sirtuin_cat_small_dom_sf"/>
</dbReference>
<keyword evidence="13" id="KW-1185">Reference proteome</keyword>
<dbReference type="SMART" id="SM00290">
    <property type="entry name" value="ZnF_UBP"/>
    <property type="match status" value="1"/>
</dbReference>
<evidence type="ECO:0000256" key="7">
    <source>
        <dbReference type="PROSITE-ProRule" id="PRU00236"/>
    </source>
</evidence>
<dbReference type="PROSITE" id="PS50271">
    <property type="entry name" value="ZF_UBP"/>
    <property type="match status" value="1"/>
</dbReference>
<dbReference type="STRING" id="246404.A0A507FQF7"/>
<evidence type="ECO:0000256" key="6">
    <source>
        <dbReference type="ARBA" id="ARBA00023027"/>
    </source>
</evidence>
<dbReference type="InterPro" id="IPR003000">
    <property type="entry name" value="Sirtuin"/>
</dbReference>
<dbReference type="GO" id="GO:0005634">
    <property type="term" value="C:nucleus"/>
    <property type="evidence" value="ECO:0007669"/>
    <property type="project" value="TreeGrafter"/>
</dbReference>
<sequence length="482" mass="52915">MELTILFNEMEGFAVYPKTDCPHVFEHVGNFEGAAAMRLAEHAHSSQCSIADCGSSHENWVCLSANCVAVCCSRYVNGHMAAHFEETRHAVSLSFTDLSVFCYECDSYITHPRLLNALNACHEAKFGEPHPLLLASSGSRSGTAQASSSASGSTPRSRILNDDSIESFATYIQENNCRRILVLTGAGISTSAGIPDFRSPDTGLYATLEKYNLPTPESMFSIDFFRKNPVPFYTLAKEMYPGNCMPTPSHFFIKLLAMRKMLKRNYTQNIDNLERVAGVNADLLVESHGSFASATCVGGSWPAVESDLMAEVAQNVPGCGKQFTQEWVKQRIFANEIPKCDACNGLVKPDIVFFGEPLPTRFAQCCDVDFDGPESVDAVIIMGSSLKVTPFNFLHKFVDKRVPRLLINRTLVADFAGATVESEDLDAGVRGHQDSLGRDAVFLGDCDAGCLKLAQLLGMERELVALMEKGKSSFQFNQRVDR</sequence>
<feature type="binding site" evidence="7">
    <location>
        <position position="296"/>
    </location>
    <ligand>
        <name>Zn(2+)</name>
        <dbReference type="ChEBI" id="CHEBI:29105"/>
    </ligand>
</feature>
<keyword evidence="4 7" id="KW-0479">Metal-binding</keyword>
<comment type="cofactor">
    <cofactor evidence="1">
        <name>Zn(2+)</name>
        <dbReference type="ChEBI" id="CHEBI:29105"/>
    </cofactor>
</comment>
<gene>
    <name evidence="12" type="ORF">CcCBS67573_g01042</name>
</gene>
<evidence type="ECO:0008006" key="14">
    <source>
        <dbReference type="Google" id="ProtNLM"/>
    </source>
</evidence>
<proteinExistence type="inferred from homology"/>
<keyword evidence="5 7" id="KW-0862">Zinc</keyword>
<feature type="domain" description="UBP-type" evidence="10">
    <location>
        <begin position="19"/>
        <end position="128"/>
    </location>
</feature>
<evidence type="ECO:0000256" key="2">
    <source>
        <dbReference type="ARBA" id="ARBA00006924"/>
    </source>
</evidence>
<evidence type="ECO:0000256" key="1">
    <source>
        <dbReference type="ARBA" id="ARBA00001947"/>
    </source>
</evidence>
<dbReference type="PROSITE" id="PS50305">
    <property type="entry name" value="SIRTUIN"/>
    <property type="match status" value="1"/>
</dbReference>
<dbReference type="InterPro" id="IPR026590">
    <property type="entry name" value="Ssirtuin_cat_dom"/>
</dbReference>
<evidence type="ECO:0000256" key="4">
    <source>
        <dbReference type="ARBA" id="ARBA00022723"/>
    </source>
</evidence>
<feature type="region of interest" description="Disordered" evidence="9">
    <location>
        <begin position="137"/>
        <end position="158"/>
    </location>
</feature>
<keyword evidence="3" id="KW-0808">Transferase</keyword>
<dbReference type="Gene3D" id="3.40.50.1220">
    <property type="entry name" value="TPP-binding domain"/>
    <property type="match status" value="1"/>
</dbReference>
<dbReference type="SUPFAM" id="SSF57850">
    <property type="entry name" value="RING/U-box"/>
    <property type="match status" value="1"/>
</dbReference>
<dbReference type="Gene3D" id="3.30.1600.10">
    <property type="entry name" value="SIR2/SIRT2 'Small Domain"/>
    <property type="match status" value="1"/>
</dbReference>
<feature type="binding site" evidence="7">
    <location>
        <position position="340"/>
    </location>
    <ligand>
        <name>Zn(2+)</name>
        <dbReference type="ChEBI" id="CHEBI:29105"/>
    </ligand>
</feature>
<accession>A0A507FQF7</accession>
<feature type="binding site" evidence="7">
    <location>
        <position position="343"/>
    </location>
    <ligand>
        <name>Zn(2+)</name>
        <dbReference type="ChEBI" id="CHEBI:29105"/>
    </ligand>
</feature>
<evidence type="ECO:0000259" key="11">
    <source>
        <dbReference type="PROSITE" id="PS50305"/>
    </source>
</evidence>